<name>A0A0B7KF49_BIOOC</name>
<accession>A0A0B7KF49</accession>
<dbReference type="InterPro" id="IPR036291">
    <property type="entry name" value="NAD(P)-bd_dom_sf"/>
</dbReference>
<keyword evidence="2" id="KW-0560">Oxidoreductase</keyword>
<dbReference type="Gene3D" id="3.40.50.720">
    <property type="entry name" value="NAD(P)-binding Rossmann-like Domain"/>
    <property type="match status" value="1"/>
</dbReference>
<evidence type="ECO:0000256" key="2">
    <source>
        <dbReference type="ARBA" id="ARBA00023002"/>
    </source>
</evidence>
<dbReference type="Pfam" id="PF00106">
    <property type="entry name" value="adh_short"/>
    <property type="match status" value="1"/>
</dbReference>
<dbReference type="PRINTS" id="PR00081">
    <property type="entry name" value="GDHRDH"/>
</dbReference>
<organism evidence="3">
    <name type="scientific">Bionectria ochroleuca</name>
    <name type="common">Gliocladium roseum</name>
    <dbReference type="NCBI Taxonomy" id="29856"/>
    <lineage>
        <taxon>Eukaryota</taxon>
        <taxon>Fungi</taxon>
        <taxon>Dikarya</taxon>
        <taxon>Ascomycota</taxon>
        <taxon>Pezizomycotina</taxon>
        <taxon>Sordariomycetes</taxon>
        <taxon>Hypocreomycetidae</taxon>
        <taxon>Hypocreales</taxon>
        <taxon>Bionectriaceae</taxon>
        <taxon>Clonostachys</taxon>
    </lineage>
</organism>
<reference evidence="3" key="1">
    <citation type="submission" date="2015-01" db="EMBL/GenBank/DDBJ databases">
        <authorList>
            <person name="Durling Mikael"/>
        </authorList>
    </citation>
    <scope>NUCLEOTIDE SEQUENCE</scope>
</reference>
<evidence type="ECO:0008006" key="4">
    <source>
        <dbReference type="Google" id="ProtNLM"/>
    </source>
</evidence>
<dbReference type="PANTHER" id="PTHR44229">
    <property type="entry name" value="15-HYDROXYPROSTAGLANDIN DEHYDROGENASE [NAD(+)]"/>
    <property type="match status" value="1"/>
</dbReference>
<dbReference type="InterPro" id="IPR002347">
    <property type="entry name" value="SDR_fam"/>
</dbReference>
<dbReference type="SUPFAM" id="SSF51735">
    <property type="entry name" value="NAD(P)-binding Rossmann-fold domains"/>
    <property type="match status" value="1"/>
</dbReference>
<dbReference type="GO" id="GO:0005737">
    <property type="term" value="C:cytoplasm"/>
    <property type="evidence" value="ECO:0007669"/>
    <property type="project" value="TreeGrafter"/>
</dbReference>
<evidence type="ECO:0000256" key="1">
    <source>
        <dbReference type="ARBA" id="ARBA00006484"/>
    </source>
</evidence>
<sequence>MSEGSGKAALVTGGGSGINLEFVRILLDKGYSVIVGDLQYRPEVEPLLTRFPHPPTAGKPSLIFQKTDVTSWVDLSALWTKAVGSFPSVDIVVPGAGLFEPQWASFWEPPKTATNPDSQSRDAADGAPGHYAIIDVNLTHPARLSQLAIGHWTKNKLKGSIVFIGSIAGYTSGINTPLYFATKHGLHGFVRSLGALRDSVGIRTGCVAPGAVRTPLLMEDPTKSGMRGQVDEMAEPREIAEVMYQLVVKEEFGNGTILECTKGGVTRVIPEFFMEPPAGSGASLAGYVEAGKKLVNDLRDNGLQV</sequence>
<gene>
    <name evidence="3" type="ORF">BN869_000009603_1</name>
</gene>
<dbReference type="PANTHER" id="PTHR44229:SF4">
    <property type="entry name" value="15-HYDROXYPROSTAGLANDIN DEHYDROGENASE [NAD(+)]"/>
    <property type="match status" value="1"/>
</dbReference>
<protein>
    <recommendedName>
        <fullName evidence="4">NAD-dependent 15-hydroxyprostaglandin dehydrogenase</fullName>
    </recommendedName>
</protein>
<dbReference type="GO" id="GO:0016616">
    <property type="term" value="F:oxidoreductase activity, acting on the CH-OH group of donors, NAD or NADP as acceptor"/>
    <property type="evidence" value="ECO:0007669"/>
    <property type="project" value="TreeGrafter"/>
</dbReference>
<dbReference type="EMBL" id="CDPU01000036">
    <property type="protein sequence ID" value="CEO53545.1"/>
    <property type="molecule type" value="Genomic_DNA"/>
</dbReference>
<comment type="similarity">
    <text evidence="1">Belongs to the short-chain dehydrogenases/reductases (SDR) family.</text>
</comment>
<evidence type="ECO:0000313" key="3">
    <source>
        <dbReference type="EMBL" id="CEO53545.1"/>
    </source>
</evidence>
<proteinExistence type="inferred from homology"/>
<dbReference type="AlphaFoldDB" id="A0A0B7KF49"/>